<feature type="transmembrane region" description="Helical" evidence="1">
    <location>
        <begin position="103"/>
        <end position="120"/>
    </location>
</feature>
<dbReference type="EMBL" id="JAFIQS010000029">
    <property type="protein sequence ID" value="KAG5161691.1"/>
    <property type="molecule type" value="Genomic_DNA"/>
</dbReference>
<feature type="transmembrane region" description="Helical" evidence="1">
    <location>
        <begin position="132"/>
        <end position="152"/>
    </location>
</feature>
<dbReference type="EMBL" id="JAFIQS010000006">
    <property type="protein sequence ID" value="KAG5167784.1"/>
    <property type="molecule type" value="Genomic_DNA"/>
</dbReference>
<proteinExistence type="predicted"/>
<dbReference type="OrthoDB" id="2873242at2759"/>
<gene>
    <name evidence="3" type="ORF">JR316_006375</name>
    <name evidence="2" type="ORF">JR316_013446</name>
</gene>
<keyword evidence="1" id="KW-1133">Transmembrane helix</keyword>
<evidence type="ECO:0000256" key="1">
    <source>
        <dbReference type="SAM" id="Phobius"/>
    </source>
</evidence>
<accession>A0A8H8CDM4</accession>
<feature type="transmembrane region" description="Helical" evidence="1">
    <location>
        <begin position="58"/>
        <end position="80"/>
    </location>
</feature>
<sequence length="311" mass="33784">MSSSDSFPSSTVEGYTLSASLNASMLVNLLLGVYTVVYGGTLYLYWSRKSSNKSRRVVIAMISTLYLLTLADTILEWYFLDWSFITYGITRDTIFWSSLQGPVWYQAVDNFLFSSLLIIWRCYHVWGDSRKVIAIPVFLLIAEIALTITTTVLDAMLPSLTSESNTYMFNNIATTLAFVSLGTTVCATSLIGYKIHSASKNNILGSRAAYKRIVVTIVESSSFYSLVLLVYAMTGVIPQLQNFQLPSIQATYYVGAVLSISAGLAPTVMVARLALTGGSTTASSGTIGNISGLQFTSKTGDRGDEESSSSG</sequence>
<feature type="transmembrane region" description="Helical" evidence="1">
    <location>
        <begin position="25"/>
        <end position="46"/>
    </location>
</feature>
<feature type="transmembrane region" description="Helical" evidence="1">
    <location>
        <begin position="213"/>
        <end position="232"/>
    </location>
</feature>
<feature type="transmembrane region" description="Helical" evidence="1">
    <location>
        <begin position="252"/>
        <end position="275"/>
    </location>
</feature>
<organism evidence="2">
    <name type="scientific">Psilocybe cubensis</name>
    <name type="common">Psychedelic mushroom</name>
    <name type="synonym">Stropharia cubensis</name>
    <dbReference type="NCBI Taxonomy" id="181762"/>
    <lineage>
        <taxon>Eukaryota</taxon>
        <taxon>Fungi</taxon>
        <taxon>Dikarya</taxon>
        <taxon>Basidiomycota</taxon>
        <taxon>Agaricomycotina</taxon>
        <taxon>Agaricomycetes</taxon>
        <taxon>Agaricomycetidae</taxon>
        <taxon>Agaricales</taxon>
        <taxon>Agaricineae</taxon>
        <taxon>Strophariaceae</taxon>
        <taxon>Psilocybe</taxon>
    </lineage>
</organism>
<keyword evidence="1" id="KW-0472">Membrane</keyword>
<evidence type="ECO:0000313" key="3">
    <source>
        <dbReference type="EMBL" id="KAG5167784.1"/>
    </source>
</evidence>
<comment type="caution">
    <text evidence="2">The sequence shown here is derived from an EMBL/GenBank/DDBJ whole genome shotgun (WGS) entry which is preliminary data.</text>
</comment>
<dbReference type="AlphaFoldDB" id="A0A8H8CDM4"/>
<feature type="transmembrane region" description="Helical" evidence="1">
    <location>
        <begin position="172"/>
        <end position="193"/>
    </location>
</feature>
<name>A0A8H8CDM4_PSICU</name>
<reference evidence="2" key="1">
    <citation type="submission" date="2021-02" db="EMBL/GenBank/DDBJ databases">
        <title>Psilocybe cubensis genome.</title>
        <authorList>
            <person name="Mckernan K.J."/>
            <person name="Crawford S."/>
            <person name="Trippe A."/>
            <person name="Kane L.T."/>
            <person name="Mclaughlin S."/>
        </authorList>
    </citation>
    <scope>NUCLEOTIDE SEQUENCE [LARGE SCALE GENOMIC DNA]</scope>
    <source>
        <strain evidence="2">MGC-MH-2018</strain>
    </source>
</reference>
<evidence type="ECO:0000313" key="2">
    <source>
        <dbReference type="EMBL" id="KAG5161691.1"/>
    </source>
</evidence>
<protein>
    <submittedName>
        <fullName evidence="2">Uncharacterized protein</fullName>
    </submittedName>
</protein>
<keyword evidence="1" id="KW-0812">Transmembrane</keyword>